<organism evidence="1 2">
    <name type="scientific">Araneus ventricosus</name>
    <name type="common">Orbweaver spider</name>
    <name type="synonym">Epeira ventricosa</name>
    <dbReference type="NCBI Taxonomy" id="182803"/>
    <lineage>
        <taxon>Eukaryota</taxon>
        <taxon>Metazoa</taxon>
        <taxon>Ecdysozoa</taxon>
        <taxon>Arthropoda</taxon>
        <taxon>Chelicerata</taxon>
        <taxon>Arachnida</taxon>
        <taxon>Araneae</taxon>
        <taxon>Araneomorphae</taxon>
        <taxon>Entelegynae</taxon>
        <taxon>Araneoidea</taxon>
        <taxon>Araneidae</taxon>
        <taxon>Araneus</taxon>
    </lineage>
</organism>
<comment type="caution">
    <text evidence="1">The sequence shown here is derived from an EMBL/GenBank/DDBJ whole genome shotgun (WGS) entry which is preliminary data.</text>
</comment>
<name>A0A4Y2CRA6_ARAVE</name>
<accession>A0A4Y2CRA6</accession>
<reference evidence="1 2" key="1">
    <citation type="journal article" date="2019" name="Sci. Rep.">
        <title>Orb-weaving spider Araneus ventricosus genome elucidates the spidroin gene catalogue.</title>
        <authorList>
            <person name="Kono N."/>
            <person name="Nakamura H."/>
            <person name="Ohtoshi R."/>
            <person name="Moran D.A.P."/>
            <person name="Shinohara A."/>
            <person name="Yoshida Y."/>
            <person name="Fujiwara M."/>
            <person name="Mori M."/>
            <person name="Tomita M."/>
            <person name="Arakawa K."/>
        </authorList>
    </citation>
    <scope>NUCLEOTIDE SEQUENCE [LARGE SCALE GENOMIC DNA]</scope>
</reference>
<protein>
    <submittedName>
        <fullName evidence="1">Uncharacterized protein</fullName>
    </submittedName>
</protein>
<dbReference type="EMBL" id="BGPR01000236">
    <property type="protein sequence ID" value="GBM06950.1"/>
    <property type="molecule type" value="Genomic_DNA"/>
</dbReference>
<proteinExistence type="predicted"/>
<gene>
    <name evidence="1" type="ORF">AVEN_239658_1</name>
</gene>
<evidence type="ECO:0000313" key="2">
    <source>
        <dbReference type="Proteomes" id="UP000499080"/>
    </source>
</evidence>
<sequence length="86" mass="9876">MNFMPGDEVIGDSFQPFLFEIWLWLPHMSRHCVNTLRGIEKCRAISTTAAKIAVRQVKPFEEGRERAMLREEDNILSNPVSGTEIN</sequence>
<dbReference type="AlphaFoldDB" id="A0A4Y2CRA6"/>
<evidence type="ECO:0000313" key="1">
    <source>
        <dbReference type="EMBL" id="GBM06950.1"/>
    </source>
</evidence>
<dbReference type="Proteomes" id="UP000499080">
    <property type="component" value="Unassembled WGS sequence"/>
</dbReference>
<keyword evidence="2" id="KW-1185">Reference proteome</keyword>